<proteinExistence type="predicted"/>
<dbReference type="Pfam" id="PF10242">
    <property type="entry name" value="L_HMGIC_fpl"/>
    <property type="match status" value="1"/>
</dbReference>
<sequence>RVRGSASRRYSVPLSRRAVRPLRIFLDNNFKMGHVIITTLSLAWVLLTILATLAVFSAVLTPKWLLGANPLEVENGTIIPTVGIFNRCTRIKGQNNCAVFAMDGLATDSSVFPSLWKVSLVLFALGLVVMVLTTMAALVSCCVQSINRKSIFTLTGTVQAAAGLFYILGLVLYAAGWGSARVIKLCGQDAGPFTIGDCSFGWAMYIGVIGICLTFLTACLSVCAEKTTSSDKVSRKVERGETLVCLL</sequence>
<evidence type="ECO:0000256" key="5">
    <source>
        <dbReference type="SAM" id="Phobius"/>
    </source>
</evidence>
<accession>A0A1B6G9V4</accession>
<dbReference type="Gene3D" id="1.20.140.150">
    <property type="match status" value="1"/>
</dbReference>
<keyword evidence="4 5" id="KW-0472">Membrane</keyword>
<evidence type="ECO:0000256" key="3">
    <source>
        <dbReference type="ARBA" id="ARBA00022989"/>
    </source>
</evidence>
<dbReference type="EMBL" id="GECZ01013817">
    <property type="protein sequence ID" value="JAS55952.1"/>
    <property type="molecule type" value="Transcribed_RNA"/>
</dbReference>
<dbReference type="GO" id="GO:0016020">
    <property type="term" value="C:membrane"/>
    <property type="evidence" value="ECO:0007669"/>
    <property type="project" value="UniProtKB-SubCell"/>
</dbReference>
<gene>
    <name evidence="6" type="ORF">g.20520</name>
    <name evidence="7" type="ORF">g.20523</name>
</gene>
<comment type="subcellular location">
    <subcellularLocation>
        <location evidence="1">Membrane</location>
        <topology evidence="1">Multi-pass membrane protein</topology>
    </subcellularLocation>
</comment>
<keyword evidence="2 5" id="KW-0812">Transmembrane</keyword>
<evidence type="ECO:0000256" key="2">
    <source>
        <dbReference type="ARBA" id="ARBA00022692"/>
    </source>
</evidence>
<feature type="transmembrane region" description="Helical" evidence="5">
    <location>
        <begin position="35"/>
        <end position="60"/>
    </location>
</feature>
<dbReference type="AlphaFoldDB" id="A0A1B6G9V4"/>
<evidence type="ECO:0000256" key="1">
    <source>
        <dbReference type="ARBA" id="ARBA00004141"/>
    </source>
</evidence>
<feature type="transmembrane region" description="Helical" evidence="5">
    <location>
        <begin position="151"/>
        <end position="175"/>
    </location>
</feature>
<dbReference type="PANTHER" id="PTHR12489:SF19">
    <property type="entry name" value="LHFPL TETRASPAN SUBFAMILY MEMBER 2 PROTEIN"/>
    <property type="match status" value="1"/>
</dbReference>
<dbReference type="PANTHER" id="PTHR12489">
    <property type="entry name" value="LIPOMA HMGIC FUSION PARTNER-LIKE PROTEIN"/>
    <property type="match status" value="1"/>
</dbReference>
<keyword evidence="3 5" id="KW-1133">Transmembrane helix</keyword>
<feature type="transmembrane region" description="Helical" evidence="5">
    <location>
        <begin position="118"/>
        <end position="139"/>
    </location>
</feature>
<dbReference type="InterPro" id="IPR019372">
    <property type="entry name" value="LHFPL"/>
</dbReference>
<reference evidence="7" key="1">
    <citation type="submission" date="2015-11" db="EMBL/GenBank/DDBJ databases">
        <title>De novo transcriptome assembly of four potential Pierce s Disease insect vectors from Arizona vineyards.</title>
        <authorList>
            <person name="Tassone E.E."/>
        </authorList>
    </citation>
    <scope>NUCLEOTIDE SEQUENCE</scope>
</reference>
<feature type="non-terminal residue" evidence="7">
    <location>
        <position position="1"/>
    </location>
</feature>
<feature type="transmembrane region" description="Helical" evidence="5">
    <location>
        <begin position="202"/>
        <end position="224"/>
    </location>
</feature>
<evidence type="ECO:0000313" key="7">
    <source>
        <dbReference type="EMBL" id="JAS59219.1"/>
    </source>
</evidence>
<evidence type="ECO:0008006" key="8">
    <source>
        <dbReference type="Google" id="ProtNLM"/>
    </source>
</evidence>
<evidence type="ECO:0000313" key="6">
    <source>
        <dbReference type="EMBL" id="JAS55952.1"/>
    </source>
</evidence>
<dbReference type="EMBL" id="GECZ01010550">
    <property type="protein sequence ID" value="JAS59219.1"/>
    <property type="molecule type" value="Transcribed_RNA"/>
</dbReference>
<organism evidence="7">
    <name type="scientific">Cuerna arida</name>
    <dbReference type="NCBI Taxonomy" id="1464854"/>
    <lineage>
        <taxon>Eukaryota</taxon>
        <taxon>Metazoa</taxon>
        <taxon>Ecdysozoa</taxon>
        <taxon>Arthropoda</taxon>
        <taxon>Hexapoda</taxon>
        <taxon>Insecta</taxon>
        <taxon>Pterygota</taxon>
        <taxon>Neoptera</taxon>
        <taxon>Paraneoptera</taxon>
        <taxon>Hemiptera</taxon>
        <taxon>Auchenorrhyncha</taxon>
        <taxon>Membracoidea</taxon>
        <taxon>Cicadellidae</taxon>
        <taxon>Cicadellinae</taxon>
        <taxon>Proconiini</taxon>
        <taxon>Cuerna</taxon>
    </lineage>
</organism>
<protein>
    <recommendedName>
        <fullName evidence="8">MARVEL domain-containing protein</fullName>
    </recommendedName>
</protein>
<evidence type="ECO:0000256" key="4">
    <source>
        <dbReference type="ARBA" id="ARBA00023136"/>
    </source>
</evidence>
<name>A0A1B6G9V4_9HEMI</name>